<dbReference type="SUPFAM" id="SSF55031">
    <property type="entry name" value="Bacterial exopeptidase dimerisation domain"/>
    <property type="match status" value="1"/>
</dbReference>
<reference evidence="2 3" key="1">
    <citation type="submission" date="2020-08" db="EMBL/GenBank/DDBJ databases">
        <title>Sequencing the genomes of 1000 actinobacteria strains.</title>
        <authorList>
            <person name="Klenk H.-P."/>
        </authorList>
    </citation>
    <scope>NUCLEOTIDE SEQUENCE [LARGE SCALE GENOMIC DNA]</scope>
    <source>
        <strain evidence="2 3">DSM 22826</strain>
    </source>
</reference>
<organism evidence="2 3">
    <name type="scientific">Paeniglutamicibacter cryotolerans</name>
    <dbReference type="NCBI Taxonomy" id="670079"/>
    <lineage>
        <taxon>Bacteria</taxon>
        <taxon>Bacillati</taxon>
        <taxon>Actinomycetota</taxon>
        <taxon>Actinomycetes</taxon>
        <taxon>Micrococcales</taxon>
        <taxon>Micrococcaceae</taxon>
        <taxon>Paeniglutamicibacter</taxon>
    </lineage>
</organism>
<evidence type="ECO:0000313" key="2">
    <source>
        <dbReference type="EMBL" id="MBB2995187.1"/>
    </source>
</evidence>
<dbReference type="Pfam" id="PF01546">
    <property type="entry name" value="Peptidase_M20"/>
    <property type="match status" value="1"/>
</dbReference>
<dbReference type="Gene3D" id="3.40.630.10">
    <property type="entry name" value="Zn peptidases"/>
    <property type="match status" value="1"/>
</dbReference>
<comment type="caution">
    <text evidence="2">The sequence shown here is derived from an EMBL/GenBank/DDBJ whole genome shotgun (WGS) entry which is preliminary data.</text>
</comment>
<sequence length="397" mass="41439">MTTTSSEAMLRVLHATLNMELDAELELGIELRHRAHAEPCLSGEEGPASALLARYLPGEPEPVAGTGFSLRVGPAQGVSIGIRTELDALPIVEETGAEFAASNGAMHACGHDVHQAAFVTFLRAASRVDLPVGILGIAQPREETYPSGAKDVVDSDLFERHDVARMLGVHVHPGLPAGKVSTGAGGINASADEFLVRIDGRGGHGAYPHTAVDPVPVAARTTLALYEILRSTIDPVNTATLTIGQLVAGSAANVIPDTAEIRGTVRAMTPADREALHEGIGRVSTHQAASAGATAQVLVTRGEPVLFNDPALVADLDPWIIRSGIGIVEPLRSCGADDFSFFTERLPGVMAFLGVECQVAGQQPPLHSSTFLPVDETVDQVARLFAAMYVGAVAGLA</sequence>
<dbReference type="RefSeq" id="WP_221184395.1">
    <property type="nucleotide sequence ID" value="NZ_BAABGK010000107.1"/>
</dbReference>
<accession>A0A839QHF7</accession>
<dbReference type="InterPro" id="IPR002933">
    <property type="entry name" value="Peptidase_M20"/>
</dbReference>
<dbReference type="EC" id="3.5.1.-" evidence="2"/>
<dbReference type="SUPFAM" id="SSF53187">
    <property type="entry name" value="Zn-dependent exopeptidases"/>
    <property type="match status" value="1"/>
</dbReference>
<keyword evidence="3" id="KW-1185">Reference proteome</keyword>
<dbReference type="AlphaFoldDB" id="A0A839QHF7"/>
<name>A0A839QHF7_9MICC</name>
<dbReference type="EMBL" id="JACHVS010000001">
    <property type="protein sequence ID" value="MBB2995187.1"/>
    <property type="molecule type" value="Genomic_DNA"/>
</dbReference>
<evidence type="ECO:0000313" key="3">
    <source>
        <dbReference type="Proteomes" id="UP000523000"/>
    </source>
</evidence>
<keyword evidence="2" id="KW-0378">Hydrolase</keyword>
<dbReference type="Proteomes" id="UP000523000">
    <property type="component" value="Unassembled WGS sequence"/>
</dbReference>
<protein>
    <submittedName>
        <fullName evidence="2">Amidohydrolase</fullName>
        <ecNumber evidence="2">3.5.1.-</ecNumber>
    </submittedName>
</protein>
<dbReference type="GO" id="GO:0016787">
    <property type="term" value="F:hydrolase activity"/>
    <property type="evidence" value="ECO:0007669"/>
    <property type="project" value="UniProtKB-KW"/>
</dbReference>
<dbReference type="InterPro" id="IPR011650">
    <property type="entry name" value="Peptidase_M20_dimer"/>
</dbReference>
<dbReference type="PANTHER" id="PTHR11014:SF63">
    <property type="entry name" value="METALLOPEPTIDASE, PUTATIVE (AFU_ORTHOLOGUE AFUA_6G09600)-RELATED"/>
    <property type="match status" value="1"/>
</dbReference>
<evidence type="ECO:0000259" key="1">
    <source>
        <dbReference type="Pfam" id="PF07687"/>
    </source>
</evidence>
<dbReference type="Gene3D" id="3.30.70.360">
    <property type="match status" value="1"/>
</dbReference>
<dbReference type="PANTHER" id="PTHR11014">
    <property type="entry name" value="PEPTIDASE M20 FAMILY MEMBER"/>
    <property type="match status" value="1"/>
</dbReference>
<dbReference type="Pfam" id="PF07687">
    <property type="entry name" value="M20_dimer"/>
    <property type="match status" value="1"/>
</dbReference>
<dbReference type="InterPro" id="IPR036264">
    <property type="entry name" value="Bact_exopeptidase_dim_dom"/>
</dbReference>
<dbReference type="InterPro" id="IPR017439">
    <property type="entry name" value="Amidohydrolase"/>
</dbReference>
<gene>
    <name evidence="2" type="ORF">E9229_001378</name>
</gene>
<feature type="domain" description="Peptidase M20 dimerisation" evidence="1">
    <location>
        <begin position="193"/>
        <end position="279"/>
    </location>
</feature>
<dbReference type="NCBIfam" id="TIGR01891">
    <property type="entry name" value="amidohydrolases"/>
    <property type="match status" value="1"/>
</dbReference>
<proteinExistence type="predicted"/>